<accession>A0ABV9B533</accession>
<gene>
    <name evidence="1" type="ORF">ACFPIH_42965</name>
</gene>
<protein>
    <submittedName>
        <fullName evidence="1">RRQRL motif-containing zinc-binding protein</fullName>
    </submittedName>
</protein>
<sequence>MDSPAEDDVALVDVDLYDDGSFPEYGNNQAPGAVAVRTAVRGKGPVPPGGLATRRQLRTLGLSPGGHDPVARLICRGGNRWAWLYRVDLAVPKRTPTLAQEEALDRAMAARQTCPECRNRYYGCLPLRSQGRCDPCEMGIEPSPDTVMIPAPDTHRLAA</sequence>
<evidence type="ECO:0000313" key="2">
    <source>
        <dbReference type="Proteomes" id="UP001595839"/>
    </source>
</evidence>
<proteinExistence type="predicted"/>
<evidence type="ECO:0000313" key="1">
    <source>
        <dbReference type="EMBL" id="MFC4506135.1"/>
    </source>
</evidence>
<dbReference type="NCBIfam" id="NF041638">
    <property type="entry name" value="QRL_CxxC_CxxC"/>
    <property type="match status" value="1"/>
</dbReference>
<keyword evidence="2" id="KW-1185">Reference proteome</keyword>
<dbReference type="EMBL" id="JBHSFK010000040">
    <property type="protein sequence ID" value="MFC4506135.1"/>
    <property type="molecule type" value="Genomic_DNA"/>
</dbReference>
<dbReference type="Proteomes" id="UP001595839">
    <property type="component" value="Unassembled WGS sequence"/>
</dbReference>
<reference evidence="2" key="1">
    <citation type="journal article" date="2019" name="Int. J. Syst. Evol. Microbiol.">
        <title>The Global Catalogue of Microorganisms (GCM) 10K type strain sequencing project: providing services to taxonomists for standard genome sequencing and annotation.</title>
        <authorList>
            <consortium name="The Broad Institute Genomics Platform"/>
            <consortium name="The Broad Institute Genome Sequencing Center for Infectious Disease"/>
            <person name="Wu L."/>
            <person name="Ma J."/>
        </authorList>
    </citation>
    <scope>NUCLEOTIDE SEQUENCE [LARGE SCALE GENOMIC DNA]</scope>
    <source>
        <strain evidence="2">CGMCC 4.7177</strain>
    </source>
</reference>
<dbReference type="InterPro" id="IPR048142">
    <property type="entry name" value="QRL_CxxC_CxxC"/>
</dbReference>
<dbReference type="RefSeq" id="WP_381183655.1">
    <property type="nucleotide sequence ID" value="NZ_JBHSFK010000040.1"/>
</dbReference>
<name>A0ABV9B533_9ACTN</name>
<organism evidence="1 2">
    <name type="scientific">Streptomyces vulcanius</name>
    <dbReference type="NCBI Taxonomy" id="1441876"/>
    <lineage>
        <taxon>Bacteria</taxon>
        <taxon>Bacillati</taxon>
        <taxon>Actinomycetota</taxon>
        <taxon>Actinomycetes</taxon>
        <taxon>Kitasatosporales</taxon>
        <taxon>Streptomycetaceae</taxon>
        <taxon>Streptomyces</taxon>
    </lineage>
</organism>
<comment type="caution">
    <text evidence="1">The sequence shown here is derived from an EMBL/GenBank/DDBJ whole genome shotgun (WGS) entry which is preliminary data.</text>
</comment>